<dbReference type="AlphaFoldDB" id="A0A8S9UPJ9"/>
<name>A0A8S9UPJ9_PHYIN</name>
<accession>A0A8S9UPJ9</accession>
<dbReference type="Proteomes" id="UP000704712">
    <property type="component" value="Unassembled WGS sequence"/>
</dbReference>
<organism evidence="1 2">
    <name type="scientific">Phytophthora infestans</name>
    <name type="common">Potato late blight agent</name>
    <name type="synonym">Botrytis infestans</name>
    <dbReference type="NCBI Taxonomy" id="4787"/>
    <lineage>
        <taxon>Eukaryota</taxon>
        <taxon>Sar</taxon>
        <taxon>Stramenopiles</taxon>
        <taxon>Oomycota</taxon>
        <taxon>Peronosporomycetes</taxon>
        <taxon>Peronosporales</taxon>
        <taxon>Peronosporaceae</taxon>
        <taxon>Phytophthora</taxon>
    </lineage>
</organism>
<sequence length="60" mass="6723">MAVVAWIGITSETKLVGSFTPDDRRGEIKWDVATDSRHGSVRRMRSRVIKTVSKQIAPPK</sequence>
<evidence type="ECO:0000313" key="1">
    <source>
        <dbReference type="EMBL" id="KAF4142423.1"/>
    </source>
</evidence>
<comment type="caution">
    <text evidence="1">The sequence shown here is derived from an EMBL/GenBank/DDBJ whole genome shotgun (WGS) entry which is preliminary data.</text>
</comment>
<reference evidence="1" key="1">
    <citation type="submission" date="2020-03" db="EMBL/GenBank/DDBJ databases">
        <title>Hybrid Assembly of Korean Phytophthora infestans isolates.</title>
        <authorList>
            <person name="Prokchorchik M."/>
            <person name="Lee Y."/>
            <person name="Seo J."/>
            <person name="Cho J.-H."/>
            <person name="Park Y.-E."/>
            <person name="Jang D.-C."/>
            <person name="Im J.-S."/>
            <person name="Choi J.-G."/>
            <person name="Park H.-J."/>
            <person name="Lee G.-B."/>
            <person name="Lee Y.-G."/>
            <person name="Hong S.-Y."/>
            <person name="Cho K."/>
            <person name="Sohn K.H."/>
        </authorList>
    </citation>
    <scope>NUCLEOTIDE SEQUENCE</scope>
    <source>
        <strain evidence="1">KR_2_A2</strain>
    </source>
</reference>
<evidence type="ECO:0000313" key="2">
    <source>
        <dbReference type="Proteomes" id="UP000704712"/>
    </source>
</evidence>
<protein>
    <submittedName>
        <fullName evidence="1">Uncharacterized protein</fullName>
    </submittedName>
</protein>
<proteinExistence type="predicted"/>
<gene>
    <name evidence="1" type="ORF">GN958_ATG08599</name>
</gene>
<dbReference type="EMBL" id="JAACNO010001196">
    <property type="protein sequence ID" value="KAF4142423.1"/>
    <property type="molecule type" value="Genomic_DNA"/>
</dbReference>